<dbReference type="CDD" id="cd04301">
    <property type="entry name" value="NAT_SF"/>
    <property type="match status" value="1"/>
</dbReference>
<organism evidence="2 3">
    <name type="scientific">Olsenella porci</name>
    <dbReference type="NCBI Taxonomy" id="2652279"/>
    <lineage>
        <taxon>Bacteria</taxon>
        <taxon>Bacillati</taxon>
        <taxon>Actinomycetota</taxon>
        <taxon>Coriobacteriia</taxon>
        <taxon>Coriobacteriales</taxon>
        <taxon>Atopobiaceae</taxon>
        <taxon>Olsenella</taxon>
    </lineage>
</organism>
<gene>
    <name evidence="2" type="ORF">FYJ68_03750</name>
</gene>
<accession>A0A6N7X9L3</accession>
<sequence>MAPVPPSLHFPSPYERPHAAPAAALRVPASDGAQIAAFVYAPDGVRDEPGTPFAIDRSVPPVVLLHGNGEEHGIFGPTIDAVVATGRSVVAIDSRAQGRSTRGTAPLTYELMASDALAVLARLGVTLFHVLGFSDGGIEALILARDCPERVLSLVAMGANLCPEGVDDGDWDVAGTARSLRTWADWLDSLEEGGPVDPTLLVPDATAARANAELLQLMVDEPHIDPASLSLVRCPATIVVGEFDCIRPWQTRQIVAGLRSGGNDRVRQVTVPGCDHTIPKHEPLWCTNVLLQTVAQNDLRFPVAGPARPSMGVRMARVDGSWVPALEALYGRVDDAEERTGTSGWVRGVWPPEGLAARYAREGLTWCAFDEGDVERDGTPRPGARPLGAVSLDLDDALDGTGADWPALPSGASLTMHLLAVDPAARGRHVGETLVSVAVDEARLRGCKVIRINTAPENVPANVLYHRCGFSLHRPIWNPYPGLPLCGWTNLWELEL</sequence>
<dbReference type="SUPFAM" id="SSF55729">
    <property type="entry name" value="Acyl-CoA N-acyltransferases (Nat)"/>
    <property type="match status" value="1"/>
</dbReference>
<dbReference type="GO" id="GO:0046503">
    <property type="term" value="P:glycerolipid catabolic process"/>
    <property type="evidence" value="ECO:0007669"/>
    <property type="project" value="TreeGrafter"/>
</dbReference>
<evidence type="ECO:0000313" key="2">
    <source>
        <dbReference type="EMBL" id="MST72222.1"/>
    </source>
</evidence>
<dbReference type="InterPro" id="IPR050471">
    <property type="entry name" value="AB_hydrolase"/>
</dbReference>
<dbReference type="EMBL" id="VUNC01000002">
    <property type="protein sequence ID" value="MST72222.1"/>
    <property type="molecule type" value="Genomic_DNA"/>
</dbReference>
<evidence type="ECO:0000313" key="3">
    <source>
        <dbReference type="Proteomes" id="UP000469325"/>
    </source>
</evidence>
<feature type="domain" description="N-acetyltransferase" evidence="1">
    <location>
        <begin position="344"/>
        <end position="496"/>
    </location>
</feature>
<dbReference type="AlphaFoldDB" id="A0A6N7X9L3"/>
<dbReference type="InterPro" id="IPR000073">
    <property type="entry name" value="AB_hydrolase_1"/>
</dbReference>
<dbReference type="Gene3D" id="3.40.50.1820">
    <property type="entry name" value="alpha/beta hydrolase"/>
    <property type="match status" value="1"/>
</dbReference>
<dbReference type="InterPro" id="IPR000182">
    <property type="entry name" value="GNAT_dom"/>
</dbReference>
<dbReference type="SUPFAM" id="SSF53474">
    <property type="entry name" value="alpha/beta-Hydrolases"/>
    <property type="match status" value="1"/>
</dbReference>
<dbReference type="GO" id="GO:0004806">
    <property type="term" value="F:triacylglycerol lipase activity"/>
    <property type="evidence" value="ECO:0007669"/>
    <property type="project" value="TreeGrafter"/>
</dbReference>
<proteinExistence type="predicted"/>
<keyword evidence="2" id="KW-0378">Hydrolase</keyword>
<dbReference type="InterPro" id="IPR016181">
    <property type="entry name" value="Acyl_CoA_acyltransferase"/>
</dbReference>
<dbReference type="PANTHER" id="PTHR43433:SF5">
    <property type="entry name" value="AB HYDROLASE-1 DOMAIN-CONTAINING PROTEIN"/>
    <property type="match status" value="1"/>
</dbReference>
<protein>
    <submittedName>
        <fullName evidence="2">Alpha/beta fold hydrolase</fullName>
    </submittedName>
</protein>
<dbReference type="Pfam" id="PF00561">
    <property type="entry name" value="Abhydrolase_1"/>
    <property type="match status" value="1"/>
</dbReference>
<dbReference type="InterPro" id="IPR029058">
    <property type="entry name" value="AB_hydrolase_fold"/>
</dbReference>
<reference evidence="2 3" key="1">
    <citation type="submission" date="2019-08" db="EMBL/GenBank/DDBJ databases">
        <title>In-depth cultivation of the pig gut microbiome towards novel bacterial diversity and tailored functional studies.</title>
        <authorList>
            <person name="Wylensek D."/>
            <person name="Hitch T.C.A."/>
            <person name="Clavel T."/>
        </authorList>
    </citation>
    <scope>NUCLEOTIDE SEQUENCE [LARGE SCALE GENOMIC DNA]</scope>
    <source>
        <strain evidence="2 3">CA-Schmier-601-WT-1</strain>
    </source>
</reference>
<evidence type="ECO:0000259" key="1">
    <source>
        <dbReference type="PROSITE" id="PS51186"/>
    </source>
</evidence>
<dbReference type="PANTHER" id="PTHR43433">
    <property type="entry name" value="HYDROLASE, ALPHA/BETA FOLD FAMILY PROTEIN"/>
    <property type="match status" value="1"/>
</dbReference>
<dbReference type="PROSITE" id="PS51186">
    <property type="entry name" value="GNAT"/>
    <property type="match status" value="1"/>
</dbReference>
<dbReference type="Pfam" id="PF00583">
    <property type="entry name" value="Acetyltransf_1"/>
    <property type="match status" value="1"/>
</dbReference>
<dbReference type="Proteomes" id="UP000469325">
    <property type="component" value="Unassembled WGS sequence"/>
</dbReference>
<name>A0A6N7X9L3_9ACTN</name>
<dbReference type="RefSeq" id="WP_154434100.1">
    <property type="nucleotide sequence ID" value="NZ_VUNC01000002.1"/>
</dbReference>
<comment type="caution">
    <text evidence="2">The sequence shown here is derived from an EMBL/GenBank/DDBJ whole genome shotgun (WGS) entry which is preliminary data.</text>
</comment>
<dbReference type="GO" id="GO:0016747">
    <property type="term" value="F:acyltransferase activity, transferring groups other than amino-acyl groups"/>
    <property type="evidence" value="ECO:0007669"/>
    <property type="project" value="InterPro"/>
</dbReference>
<dbReference type="Gene3D" id="3.40.630.30">
    <property type="match status" value="1"/>
</dbReference>
<keyword evidence="3" id="KW-1185">Reference proteome</keyword>